<name>A0A0E3UNW3_9GAMM</name>
<dbReference type="Gene3D" id="3.40.50.2000">
    <property type="entry name" value="Glycogen Phosphorylase B"/>
    <property type="match status" value="2"/>
</dbReference>
<dbReference type="EMBL" id="CP011144">
    <property type="protein sequence ID" value="AKC87310.1"/>
    <property type="molecule type" value="Genomic_DNA"/>
</dbReference>
<organism evidence="3 4">
    <name type="scientific">Pseudoxanthomonas suwonensis</name>
    <dbReference type="NCBI Taxonomy" id="314722"/>
    <lineage>
        <taxon>Bacteria</taxon>
        <taxon>Pseudomonadati</taxon>
        <taxon>Pseudomonadota</taxon>
        <taxon>Gammaproteobacteria</taxon>
        <taxon>Lysobacterales</taxon>
        <taxon>Lysobacteraceae</taxon>
        <taxon>Pseudoxanthomonas</taxon>
    </lineage>
</organism>
<dbReference type="GO" id="GO:0016853">
    <property type="term" value="F:isomerase activity"/>
    <property type="evidence" value="ECO:0007669"/>
    <property type="project" value="UniProtKB-KW"/>
</dbReference>
<dbReference type="AlphaFoldDB" id="A0A0E3UNW3"/>
<feature type="domain" description="UDP-N-acetylglucosamine 2-epimerase" evidence="2">
    <location>
        <begin position="31"/>
        <end position="318"/>
    </location>
</feature>
<dbReference type="SUPFAM" id="SSF53756">
    <property type="entry name" value="UDP-Glycosyltransferase/glycogen phosphorylase"/>
    <property type="match status" value="1"/>
</dbReference>
<dbReference type="PATRIC" id="fig|314722.6.peg.2518"/>
<dbReference type="Pfam" id="PF02350">
    <property type="entry name" value="Epimerase_2"/>
    <property type="match status" value="1"/>
</dbReference>
<keyword evidence="4" id="KW-1185">Reference proteome</keyword>
<dbReference type="KEGG" id="psuw:WQ53_11630"/>
<evidence type="ECO:0000313" key="3">
    <source>
        <dbReference type="EMBL" id="AKC87310.1"/>
    </source>
</evidence>
<reference evidence="3 4" key="1">
    <citation type="journal article" date="2015" name="Genome Announc.">
        <title>Complete Genome Sequence of Pseudoxanthomonas suwonensis Strain J1, a Cellulose-Degrading Bacterium Isolated from Leaf- and Wood-Enriched Soil.</title>
        <authorList>
            <person name="Hou L."/>
            <person name="Jiang J."/>
            <person name="Xu Z."/>
            <person name="Zhou Y."/>
            <person name="Leung F.C."/>
        </authorList>
    </citation>
    <scope>NUCLEOTIDE SEQUENCE [LARGE SCALE GENOMIC DNA]</scope>
    <source>
        <strain evidence="3 4">J1</strain>
    </source>
</reference>
<gene>
    <name evidence="3" type="ORF">WQ53_11630</name>
</gene>
<protein>
    <recommendedName>
        <fullName evidence="2">UDP-N-acetylglucosamine 2-epimerase domain-containing protein</fullName>
    </recommendedName>
</protein>
<comment type="similarity">
    <text evidence="1">Belongs to the UDP-N-acetylglucosamine 2-epimerase family.</text>
</comment>
<evidence type="ECO:0000259" key="2">
    <source>
        <dbReference type="Pfam" id="PF02350"/>
    </source>
</evidence>
<proteinExistence type="inferred from homology"/>
<dbReference type="PANTHER" id="PTHR43174:SF1">
    <property type="entry name" value="UDP-N-ACETYLGLUCOSAMINE 2-EPIMERASE"/>
    <property type="match status" value="1"/>
</dbReference>
<accession>A0A0E3UNW3</accession>
<evidence type="ECO:0000256" key="1">
    <source>
        <dbReference type="RuleBase" id="RU003513"/>
    </source>
</evidence>
<dbReference type="Proteomes" id="UP000033067">
    <property type="component" value="Chromosome"/>
</dbReference>
<dbReference type="PANTHER" id="PTHR43174">
    <property type="entry name" value="UDP-N-ACETYLGLUCOSAMINE 2-EPIMERASE"/>
    <property type="match status" value="1"/>
</dbReference>
<evidence type="ECO:0000313" key="4">
    <source>
        <dbReference type="Proteomes" id="UP000033067"/>
    </source>
</evidence>
<keyword evidence="1" id="KW-0413">Isomerase</keyword>
<sequence>MAVTTSPPILVILGTKAQFIKTAPILREMDARQLPYRLVYTGQHSETFNELEKAFGTRDADEVLVPNFEAATKKRFAAWLIGFSTQAAKRMIGGSWRGTKLGVVHGDTASTLLGALVIRLIGARVCHVEAGLRSEKLLDPFPEEIIRRLTSILSSIHFAPDRASVDNLSRTKGQVIETSGNTLRDSLSLALASIGTLPTKGGSGGYAVISIHRNENLSSTSDFDFLMNLVLRVSDVLPVKFVLHPATREKIMATGWLDQLQRKPSLELMDRMDYMEFVSLLIHSNMLLTDGGSNQEEAAMLGLPTLLLRRTTERGDGLGDNIVLSNLEHGITDTFVRMNAYASWDLREPSDTSPSKLIVDTLQATVFGCRGDTHSKPSK</sequence>
<dbReference type="InterPro" id="IPR029767">
    <property type="entry name" value="WecB-like"/>
</dbReference>
<dbReference type="InterPro" id="IPR003331">
    <property type="entry name" value="UDP_GlcNAc_Epimerase_2_dom"/>
</dbReference>